<comment type="function">
    <text evidence="10">Component of the F(0) channel, it forms part of the peripheral stalk, linking F(1) to F(0). The b'-subunit is a diverged and duplicated form of b found in plants and photosynthetic bacteria.</text>
</comment>
<dbReference type="GO" id="GO:0012505">
    <property type="term" value="C:endomembrane system"/>
    <property type="evidence" value="ECO:0007669"/>
    <property type="project" value="UniProtKB-SubCell"/>
</dbReference>
<comment type="subunit">
    <text evidence="12">F-type ATPases have 2 components, F(1) - the catalytic core - and F(0) - the membrane proton channel. F(1) has five subunits: alpha(3), beta(3), gamma(1), delta(1), epsilon(1). F(0) has three main subunits: a(1), b(2) and c(10-14). The alpha and beta chains form an alternating ring which encloses part of the gamma chain. F(1) is attached to F(0) by a central stalk formed by the gamma and epsilon chains, while a peripheral stalk is formed by the delta and b chains.</text>
</comment>
<evidence type="ECO:0000313" key="16">
    <source>
        <dbReference type="EMBL" id="AGH96826.1"/>
    </source>
</evidence>
<comment type="subcellular location">
    <subcellularLocation>
        <location evidence="12">Cell membrane</location>
        <topology evidence="12">Single-pass membrane protein</topology>
    </subcellularLocation>
    <subcellularLocation>
        <location evidence="11">Endomembrane system</location>
        <topology evidence="11">Single-pass membrane protein</topology>
    </subcellularLocation>
</comment>
<evidence type="ECO:0000256" key="12">
    <source>
        <dbReference type="HAMAP-Rule" id="MF_01398"/>
    </source>
</evidence>
<keyword evidence="2 12" id="KW-0138">CF(0)</keyword>
<protein>
    <recommendedName>
        <fullName evidence="12">ATP synthase subunit b</fullName>
    </recommendedName>
    <alternativeName>
        <fullName evidence="12">ATP synthase F(0) sector subunit b</fullName>
    </alternativeName>
    <alternativeName>
        <fullName evidence="12">ATPase subunit I</fullName>
    </alternativeName>
    <alternativeName>
        <fullName evidence="12">F-type ATPase subunit b</fullName>
        <shortName evidence="12">F-ATPase subunit b</shortName>
    </alternativeName>
</protein>
<keyword evidence="12" id="KW-1003">Cell membrane</keyword>
<comment type="function">
    <text evidence="9 12">F(1)F(0) ATP synthase produces ATP from ADP in the presence of a proton or sodium gradient. F-type ATPases consist of two structural domains, F(1) containing the extramembraneous catalytic core and F(0) containing the membrane proton channel, linked together by a central stalk and a peripheral stalk. During catalysis, ATP synthesis in the catalytic domain of F(1) is coupled via a rotary mechanism of the central stalk subunits to proton translocation.</text>
</comment>
<evidence type="ECO:0000256" key="4">
    <source>
        <dbReference type="ARBA" id="ARBA00022781"/>
    </source>
</evidence>
<dbReference type="EMBL" id="CP003537">
    <property type="protein sequence ID" value="AGH96826.1"/>
    <property type="molecule type" value="Genomic_DNA"/>
</dbReference>
<dbReference type="PANTHER" id="PTHR34264:SF3">
    <property type="entry name" value="ATP SYNTHASE SUBUNIT B, CHLOROPLASTIC"/>
    <property type="match status" value="1"/>
</dbReference>
<keyword evidence="7 12" id="KW-0472">Membrane</keyword>
<evidence type="ECO:0000256" key="3">
    <source>
        <dbReference type="ARBA" id="ARBA00022692"/>
    </source>
</evidence>
<evidence type="ECO:0000256" key="15">
    <source>
        <dbReference type="SAM" id="SignalP"/>
    </source>
</evidence>
<accession>M4VFJ4</accession>
<keyword evidence="3 12" id="KW-0812">Transmembrane</keyword>
<dbReference type="eggNOG" id="COG0711">
    <property type="taxonomic scope" value="Bacteria"/>
</dbReference>
<dbReference type="RefSeq" id="WP_015471316.1">
    <property type="nucleotide sequence ID" value="NC_020813.1"/>
</dbReference>
<dbReference type="Pfam" id="PF00430">
    <property type="entry name" value="ATP-synt_B"/>
    <property type="match status" value="1"/>
</dbReference>
<comment type="similarity">
    <text evidence="12 13">Belongs to the ATPase B chain family.</text>
</comment>
<dbReference type="GO" id="GO:0045259">
    <property type="term" value="C:proton-transporting ATP synthase complex"/>
    <property type="evidence" value="ECO:0007669"/>
    <property type="project" value="UniProtKB-KW"/>
</dbReference>
<keyword evidence="6 12" id="KW-0406">Ion transport</keyword>
<name>M4VFJ4_9BACT</name>
<gene>
    <name evidence="12" type="primary">atpF</name>
    <name evidence="16" type="ORF">A11Q_2610</name>
</gene>
<dbReference type="GO" id="GO:0005886">
    <property type="term" value="C:plasma membrane"/>
    <property type="evidence" value="ECO:0007669"/>
    <property type="project" value="UniProtKB-SubCell"/>
</dbReference>
<evidence type="ECO:0000256" key="1">
    <source>
        <dbReference type="ARBA" id="ARBA00022448"/>
    </source>
</evidence>
<dbReference type="STRING" id="1184267.A11Q_2610"/>
<dbReference type="KEGG" id="bex:A11Q_2610"/>
<keyword evidence="5 12" id="KW-1133">Transmembrane helix</keyword>
<keyword evidence="15" id="KW-0732">Signal</keyword>
<evidence type="ECO:0000256" key="2">
    <source>
        <dbReference type="ARBA" id="ARBA00022547"/>
    </source>
</evidence>
<keyword evidence="4 12" id="KW-0375">Hydrogen ion transport</keyword>
<dbReference type="GO" id="GO:0046933">
    <property type="term" value="F:proton-transporting ATP synthase activity, rotational mechanism"/>
    <property type="evidence" value="ECO:0007669"/>
    <property type="project" value="UniProtKB-UniRule"/>
</dbReference>
<evidence type="ECO:0000256" key="10">
    <source>
        <dbReference type="ARBA" id="ARBA00025614"/>
    </source>
</evidence>
<evidence type="ECO:0000256" key="11">
    <source>
        <dbReference type="ARBA" id="ARBA00037847"/>
    </source>
</evidence>
<evidence type="ECO:0000256" key="14">
    <source>
        <dbReference type="SAM" id="Coils"/>
    </source>
</evidence>
<keyword evidence="14" id="KW-0175">Coiled coil</keyword>
<keyword evidence="8 12" id="KW-0066">ATP synthesis</keyword>
<feature type="coiled-coil region" evidence="14">
    <location>
        <begin position="65"/>
        <end position="99"/>
    </location>
</feature>
<evidence type="ECO:0000256" key="6">
    <source>
        <dbReference type="ARBA" id="ARBA00023065"/>
    </source>
</evidence>
<dbReference type="PANTHER" id="PTHR34264">
    <property type="entry name" value="ATP SYNTHASE SUBUNIT B, CHLOROPLASTIC"/>
    <property type="match status" value="1"/>
</dbReference>
<dbReference type="Proteomes" id="UP000012040">
    <property type="component" value="Chromosome"/>
</dbReference>
<reference evidence="16 17" key="1">
    <citation type="journal article" date="2013" name="ISME J.">
        <title>By their genes ye shall know them: genomic signatures of predatory bacteria.</title>
        <authorList>
            <person name="Pasternak Z."/>
            <person name="Pietrokovski S."/>
            <person name="Rotem O."/>
            <person name="Gophna U."/>
            <person name="Lurie-Weinberger M.N."/>
            <person name="Jurkevitch E."/>
        </authorList>
    </citation>
    <scope>NUCLEOTIDE SEQUENCE [LARGE SCALE GENOMIC DNA]</scope>
    <source>
        <strain evidence="16 17">JSS</strain>
    </source>
</reference>
<feature type="signal peptide" evidence="15">
    <location>
        <begin position="1"/>
        <end position="21"/>
    </location>
</feature>
<feature type="chain" id="PRO_5004060630" description="ATP synthase subunit b" evidence="15">
    <location>
        <begin position="22"/>
        <end position="187"/>
    </location>
</feature>
<keyword evidence="1 12" id="KW-0813">Transport</keyword>
<feature type="transmembrane region" description="Helical" evidence="12">
    <location>
        <begin position="35"/>
        <end position="53"/>
    </location>
</feature>
<evidence type="ECO:0000256" key="5">
    <source>
        <dbReference type="ARBA" id="ARBA00022989"/>
    </source>
</evidence>
<evidence type="ECO:0000313" key="17">
    <source>
        <dbReference type="Proteomes" id="UP000012040"/>
    </source>
</evidence>
<sequence length="187" mass="20140">MSRSIKAAILLVSLSSSAAFAAGGHHDDHIPFDKIAFQAINLGILLIGIFFFIRKSIVEAFKNRREDFLAKSEQTKSALKEAEAALSGIKDKLSNLEAGEKKSLENAQHEANVLKANIIKDAEHSAEKMKKDAQLIIANELSKARAEINAAILDQALASATQKLSSNAQSGTAQEAAFVKQLDQVKA</sequence>
<dbReference type="HOGENOM" id="CLU_1451789_0_0_7"/>
<evidence type="ECO:0000256" key="13">
    <source>
        <dbReference type="RuleBase" id="RU003848"/>
    </source>
</evidence>
<evidence type="ECO:0000256" key="7">
    <source>
        <dbReference type="ARBA" id="ARBA00023136"/>
    </source>
</evidence>
<organism evidence="16 17">
    <name type="scientific">Pseudobdellovibrio exovorus JSS</name>
    <dbReference type="NCBI Taxonomy" id="1184267"/>
    <lineage>
        <taxon>Bacteria</taxon>
        <taxon>Pseudomonadati</taxon>
        <taxon>Bdellovibrionota</taxon>
        <taxon>Bdellovibrionia</taxon>
        <taxon>Bdellovibrionales</taxon>
        <taxon>Pseudobdellovibrionaceae</taxon>
        <taxon>Pseudobdellovibrio</taxon>
    </lineage>
</organism>
<evidence type="ECO:0000256" key="8">
    <source>
        <dbReference type="ARBA" id="ARBA00023310"/>
    </source>
</evidence>
<dbReference type="AlphaFoldDB" id="M4VFJ4"/>
<keyword evidence="17" id="KW-1185">Reference proteome</keyword>
<dbReference type="PATRIC" id="fig|1184267.3.peg.2638"/>
<dbReference type="CDD" id="cd06503">
    <property type="entry name" value="ATP-synt_Fo_b"/>
    <property type="match status" value="1"/>
</dbReference>
<dbReference type="InterPro" id="IPR002146">
    <property type="entry name" value="ATP_synth_b/b'su_bac/chlpt"/>
</dbReference>
<evidence type="ECO:0000256" key="9">
    <source>
        <dbReference type="ARBA" id="ARBA00025198"/>
    </source>
</evidence>
<dbReference type="HAMAP" id="MF_01398">
    <property type="entry name" value="ATP_synth_b_bprime"/>
    <property type="match status" value="1"/>
</dbReference>
<proteinExistence type="inferred from homology"/>